<sequence>VRNQALILEALMSAFSSLNSNSSLLYMLPVSNLSSSSSKASLSTILNNYQNDKDKLISISTSINSIYSCSGTEYRQCRRIRNIAIANQQKQNPNQCLSNQDTSSSNSRTTSQRSRPRLSRFWRAIRLF</sequence>
<proteinExistence type="predicted"/>
<organism evidence="2 3">
    <name type="scientific">Rotaria sordida</name>
    <dbReference type="NCBI Taxonomy" id="392033"/>
    <lineage>
        <taxon>Eukaryota</taxon>
        <taxon>Metazoa</taxon>
        <taxon>Spiralia</taxon>
        <taxon>Gnathifera</taxon>
        <taxon>Rotifera</taxon>
        <taxon>Eurotatoria</taxon>
        <taxon>Bdelloidea</taxon>
        <taxon>Philodinida</taxon>
        <taxon>Philodinidae</taxon>
        <taxon>Rotaria</taxon>
    </lineage>
</organism>
<feature type="compositionally biased region" description="Low complexity" evidence="1">
    <location>
        <begin position="97"/>
        <end position="113"/>
    </location>
</feature>
<gene>
    <name evidence="2" type="ORF">JBS370_LOCUS41728</name>
</gene>
<accession>A0A820KMK3</accession>
<evidence type="ECO:0000256" key="1">
    <source>
        <dbReference type="SAM" id="MobiDB-lite"/>
    </source>
</evidence>
<protein>
    <submittedName>
        <fullName evidence="2">Uncharacterized protein</fullName>
    </submittedName>
</protein>
<dbReference type="Proteomes" id="UP000663836">
    <property type="component" value="Unassembled WGS sequence"/>
</dbReference>
<feature type="non-terminal residue" evidence="2">
    <location>
        <position position="128"/>
    </location>
</feature>
<dbReference type="EMBL" id="CAJOBD010048574">
    <property type="protein sequence ID" value="CAF4344260.1"/>
    <property type="molecule type" value="Genomic_DNA"/>
</dbReference>
<feature type="region of interest" description="Disordered" evidence="1">
    <location>
        <begin position="90"/>
        <end position="115"/>
    </location>
</feature>
<comment type="caution">
    <text evidence="2">The sequence shown here is derived from an EMBL/GenBank/DDBJ whole genome shotgun (WGS) entry which is preliminary data.</text>
</comment>
<evidence type="ECO:0000313" key="2">
    <source>
        <dbReference type="EMBL" id="CAF4344260.1"/>
    </source>
</evidence>
<reference evidence="2" key="1">
    <citation type="submission" date="2021-02" db="EMBL/GenBank/DDBJ databases">
        <authorList>
            <person name="Nowell W R."/>
        </authorList>
    </citation>
    <scope>NUCLEOTIDE SEQUENCE</scope>
</reference>
<dbReference type="AlphaFoldDB" id="A0A820KMK3"/>
<feature type="non-terminal residue" evidence="2">
    <location>
        <position position="1"/>
    </location>
</feature>
<evidence type="ECO:0000313" key="3">
    <source>
        <dbReference type="Proteomes" id="UP000663836"/>
    </source>
</evidence>
<name>A0A820KMK3_9BILA</name>